<feature type="compositionally biased region" description="Polar residues" evidence="7">
    <location>
        <begin position="757"/>
        <end position="795"/>
    </location>
</feature>
<evidence type="ECO:0000256" key="7">
    <source>
        <dbReference type="SAM" id="MobiDB-lite"/>
    </source>
</evidence>
<dbReference type="InterPro" id="IPR045124">
    <property type="entry name" value="Su(sable)-like"/>
</dbReference>
<evidence type="ECO:0000313" key="10">
    <source>
        <dbReference type="Proteomes" id="UP000694389"/>
    </source>
</evidence>
<feature type="region of interest" description="Disordered" evidence="7">
    <location>
        <begin position="330"/>
        <end position="349"/>
    </location>
</feature>
<dbReference type="InterPro" id="IPR000571">
    <property type="entry name" value="Znf_CCCH"/>
</dbReference>
<feature type="compositionally biased region" description="Polar residues" evidence="7">
    <location>
        <begin position="599"/>
        <end position="612"/>
    </location>
</feature>
<name>A0A8P4G2G4_DICLA</name>
<dbReference type="GeneID" id="127355091"/>
<dbReference type="InterPro" id="IPR054361">
    <property type="entry name" value="Znf-CCCH_ZC3H4/6/8"/>
</dbReference>
<keyword evidence="5 6" id="KW-0862">Zinc</keyword>
<feature type="region of interest" description="Disordered" evidence="7">
    <location>
        <begin position="16"/>
        <end position="144"/>
    </location>
</feature>
<dbReference type="Ensembl" id="ENSDLAT00005089166.1">
    <property type="protein sequence ID" value="ENSDLAP00005066653.1"/>
    <property type="gene ID" value="ENSDLAG00005027503.1"/>
</dbReference>
<dbReference type="Gene3D" id="4.10.1000.10">
    <property type="entry name" value="Zinc finger, CCCH-type"/>
    <property type="match status" value="1"/>
</dbReference>
<dbReference type="PANTHER" id="PTHR13119:SF23">
    <property type="entry name" value="ZINC FINGER CCCH DOMAIN-CONTAINING PROTEIN 4"/>
    <property type="match status" value="1"/>
</dbReference>
<reference evidence="9" key="2">
    <citation type="submission" date="2025-09" db="UniProtKB">
        <authorList>
            <consortium name="Ensembl"/>
        </authorList>
    </citation>
    <scope>IDENTIFICATION</scope>
</reference>
<feature type="region of interest" description="Disordered" evidence="7">
    <location>
        <begin position="492"/>
        <end position="520"/>
    </location>
</feature>
<organism evidence="9 10">
    <name type="scientific">Dicentrarchus labrax</name>
    <name type="common">European seabass</name>
    <name type="synonym">Morone labrax</name>
    <dbReference type="NCBI Taxonomy" id="13489"/>
    <lineage>
        <taxon>Eukaryota</taxon>
        <taxon>Metazoa</taxon>
        <taxon>Chordata</taxon>
        <taxon>Craniata</taxon>
        <taxon>Vertebrata</taxon>
        <taxon>Euteleostomi</taxon>
        <taxon>Actinopterygii</taxon>
        <taxon>Neopterygii</taxon>
        <taxon>Teleostei</taxon>
        <taxon>Neoteleostei</taxon>
        <taxon>Acanthomorphata</taxon>
        <taxon>Eupercaria</taxon>
        <taxon>Moronidae</taxon>
        <taxon>Dicentrarchus</taxon>
    </lineage>
</organism>
<feature type="domain" description="C3H1-type" evidence="8">
    <location>
        <begin position="193"/>
        <end position="215"/>
    </location>
</feature>
<dbReference type="PANTHER" id="PTHR13119">
    <property type="entry name" value="ZINC FINGER CCCH DOMAIN-CONTAINING PROTEI"/>
    <property type="match status" value="1"/>
</dbReference>
<dbReference type="Gene3D" id="1.20.120.1350">
    <property type="entry name" value="Pneumovirus matrix protein 2 (M2), zinc-binding domain"/>
    <property type="match status" value="1"/>
</dbReference>
<dbReference type="AlphaFoldDB" id="A0A8P4G2G4"/>
<reference evidence="9" key="1">
    <citation type="submission" date="2025-08" db="UniProtKB">
        <authorList>
            <consortium name="Ensembl"/>
        </authorList>
    </citation>
    <scope>IDENTIFICATION</scope>
</reference>
<feature type="compositionally biased region" description="Basic and acidic residues" evidence="7">
    <location>
        <begin position="796"/>
        <end position="805"/>
    </location>
</feature>
<feature type="zinc finger region" description="C3H1-type" evidence="6">
    <location>
        <begin position="193"/>
        <end position="215"/>
    </location>
</feature>
<keyword evidence="10" id="KW-1185">Reference proteome</keyword>
<feature type="compositionally biased region" description="Basic and acidic residues" evidence="7">
    <location>
        <begin position="27"/>
        <end position="38"/>
    </location>
</feature>
<feature type="compositionally biased region" description="Basic and acidic residues" evidence="7">
    <location>
        <begin position="126"/>
        <end position="144"/>
    </location>
</feature>
<sequence>MAFANLFTRLSAVEEGVKSPGQQAFTHRNETERGERGCARKRRTKGGQTGPHNKKQCHKVQTTRTYASPVDSNHHRHNTSSEHASVGFNRDGGSSVHAGYNNRFQHQLTNRGRPAYRGGSHPSRRTSRDRGGNRRHGDDNRDFRVERPRFMTQEFKDQNTLSDDGRLLCRHFLWGRCIKGDDCQLEHVQGYNDLVKEVCKFYIQGFCSKGASCPFMHKSFPCKFYHRKGHCSQGADCRFSHESLNDVTNKLLDEALKREIDLSELAKKAEQDSSGQPTNTDESEIIEANRTPDVFKQPLRPNFYKSADTNAESEALSHQTEQMAGNMEEAVPPHASDAAQPHSSLSTNLNDEEPVCYSVEAVLGPQLSKPFTNFFTTPKSQELAPLSSSDCSSDSVNQSQVPYSVDAVLRSCKLVENPTFGHTPTAPSAQTISDTPKTYFEEITYPLQSSETQNKRVLFSRNTRNEAHKSKENIFKSLSSFQVHTDRISKTYPNCNLASGDDEKQGGNMPESLRPAESGSHEIKLLSTDITCSIDSKNEGVPSFKPTQHKLIFPKPPSQTSTSRHPIQLKPHLSVLTSISQPSFKPFCPSPGFREFKSKASSPSEPGTSSFKSRYPGNSHIAAKQPTDTQLCSKEMQFGLKLGTKQNYSTETTAKCSSKMEHCGDLAVGCKKTLKSPCPSISSNPIADTLPINHTVTSSSCPQGSISFCPVPQSADCRSNHLKTALEPDKASARSFLSLFVAPLSADPLPCTLSQPDYSRTPSCSQQSMQSVDNISHTADSKQRASNVETSQPHQVRTDVKEILHTPRFPNFSPNPGIGKDSSLEPINPPAKLPVNPVSSLVSETLSEMSASPTPRGNSPSTTHAHQQLPDISSNKGSAVAATANSHLQTLFACLRPYQQDRQQQDTVQISVPAESENKDESSTECVFVKQQQKRKNRSRQKLEHETQNSHKPTTEKTVARSTEHLPSLQTPQILLEGREGSTLGRPEMRNSGRHNLPFKPVALLKHRHTRPGLKHTSEEGKVVDGNAAATPLKDLFKTLDTVSH</sequence>
<evidence type="ECO:0000256" key="2">
    <source>
        <dbReference type="ARBA" id="ARBA00022723"/>
    </source>
</evidence>
<feature type="region of interest" description="Disordered" evidence="7">
    <location>
        <begin position="595"/>
        <end position="617"/>
    </location>
</feature>
<dbReference type="SMART" id="SM00356">
    <property type="entry name" value="ZnF_C3H1"/>
    <property type="match status" value="3"/>
</dbReference>
<evidence type="ECO:0000256" key="6">
    <source>
        <dbReference type="PROSITE-ProRule" id="PRU00723"/>
    </source>
</evidence>
<evidence type="ECO:0000256" key="5">
    <source>
        <dbReference type="ARBA" id="ARBA00022833"/>
    </source>
</evidence>
<evidence type="ECO:0000256" key="4">
    <source>
        <dbReference type="ARBA" id="ARBA00022771"/>
    </source>
</evidence>
<evidence type="ECO:0000259" key="8">
    <source>
        <dbReference type="PROSITE" id="PS50103"/>
    </source>
</evidence>
<dbReference type="SUPFAM" id="SSF90229">
    <property type="entry name" value="CCCH zinc finger"/>
    <property type="match status" value="2"/>
</dbReference>
<dbReference type="GO" id="GO:0005634">
    <property type="term" value="C:nucleus"/>
    <property type="evidence" value="ECO:0007669"/>
    <property type="project" value="TreeGrafter"/>
</dbReference>
<dbReference type="OMA" id="QGADCKF"/>
<proteinExistence type="predicted"/>
<evidence type="ECO:0000256" key="1">
    <source>
        <dbReference type="ARBA" id="ARBA00022553"/>
    </source>
</evidence>
<dbReference type="GO" id="GO:0008270">
    <property type="term" value="F:zinc ion binding"/>
    <property type="evidence" value="ECO:0007669"/>
    <property type="project" value="UniProtKB-KW"/>
</dbReference>
<feature type="zinc finger region" description="C3H1-type" evidence="6">
    <location>
        <begin position="216"/>
        <end position="244"/>
    </location>
</feature>
<feature type="compositionally biased region" description="Polar residues" evidence="7">
    <location>
        <begin position="837"/>
        <end position="871"/>
    </location>
</feature>
<dbReference type="Proteomes" id="UP000694389">
    <property type="component" value="Unassembled WGS sequence"/>
</dbReference>
<evidence type="ECO:0000313" key="9">
    <source>
        <dbReference type="Ensembl" id="ENSDLAP00005066653.1"/>
    </source>
</evidence>
<dbReference type="Pfam" id="PF22623">
    <property type="entry name" value="zf-CCCH_9"/>
    <property type="match status" value="1"/>
</dbReference>
<feature type="region of interest" description="Disordered" evidence="7">
    <location>
        <begin position="757"/>
        <end position="871"/>
    </location>
</feature>
<gene>
    <name evidence="9" type="primary">LOC127355091</name>
</gene>
<dbReference type="GO" id="GO:0045892">
    <property type="term" value="P:negative regulation of DNA-templated transcription"/>
    <property type="evidence" value="ECO:0007669"/>
    <property type="project" value="InterPro"/>
</dbReference>
<dbReference type="RefSeq" id="XP_051241538.1">
    <property type="nucleotide sequence ID" value="XM_051385578.1"/>
</dbReference>
<protein>
    <recommendedName>
        <fullName evidence="8">C3H1-type domain-containing protein</fullName>
    </recommendedName>
</protein>
<dbReference type="GeneTree" id="ENSGT00940000157396"/>
<keyword evidence="4 6" id="KW-0863">Zinc-finger</keyword>
<dbReference type="GO" id="GO:0003723">
    <property type="term" value="F:RNA binding"/>
    <property type="evidence" value="ECO:0007669"/>
    <property type="project" value="InterPro"/>
</dbReference>
<dbReference type="OrthoDB" id="411372at2759"/>
<dbReference type="PROSITE" id="PS50103">
    <property type="entry name" value="ZF_C3H1"/>
    <property type="match status" value="3"/>
</dbReference>
<keyword evidence="3" id="KW-0677">Repeat</keyword>
<feature type="domain" description="C3H1-type" evidence="8">
    <location>
        <begin position="216"/>
        <end position="244"/>
    </location>
</feature>
<feature type="region of interest" description="Disordered" evidence="7">
    <location>
        <begin position="267"/>
        <end position="301"/>
    </location>
</feature>
<feature type="zinc finger region" description="C3H1-type" evidence="6">
    <location>
        <begin position="163"/>
        <end position="190"/>
    </location>
</feature>
<dbReference type="InterPro" id="IPR036855">
    <property type="entry name" value="Znf_CCCH_sf"/>
</dbReference>
<feature type="compositionally biased region" description="Basic and acidic residues" evidence="7">
    <location>
        <begin position="941"/>
        <end position="964"/>
    </location>
</feature>
<accession>A0A8P4G2G4</accession>
<evidence type="ECO:0000256" key="3">
    <source>
        <dbReference type="ARBA" id="ARBA00022737"/>
    </source>
</evidence>
<keyword evidence="1" id="KW-0597">Phosphoprotein</keyword>
<dbReference type="Pfam" id="PF14608">
    <property type="entry name" value="zf-CCCH_2"/>
    <property type="match status" value="2"/>
</dbReference>
<feature type="region of interest" description="Disordered" evidence="7">
    <location>
        <begin position="914"/>
        <end position="973"/>
    </location>
</feature>
<feature type="domain" description="C3H1-type" evidence="8">
    <location>
        <begin position="163"/>
        <end position="190"/>
    </location>
</feature>
<keyword evidence="2 6" id="KW-0479">Metal-binding</keyword>